<evidence type="ECO:0000256" key="5">
    <source>
        <dbReference type="ARBA" id="ARBA00022771"/>
    </source>
</evidence>
<evidence type="ECO:0000256" key="1">
    <source>
        <dbReference type="ARBA" id="ARBA00000900"/>
    </source>
</evidence>
<dbReference type="PROSITE" id="PS50089">
    <property type="entry name" value="ZF_RING_2"/>
    <property type="match status" value="1"/>
</dbReference>
<comment type="catalytic activity">
    <reaction evidence="1">
        <text>S-ubiquitinyl-[E2 ubiquitin-conjugating enzyme]-L-cysteine + [acceptor protein]-L-lysine = [E2 ubiquitin-conjugating enzyme]-L-cysteine + N(6)-ubiquitinyl-[acceptor protein]-L-lysine.</text>
        <dbReference type="EC" id="2.3.2.27"/>
    </reaction>
</comment>
<dbReference type="Pfam" id="PF13920">
    <property type="entry name" value="zf-C3HC4_3"/>
    <property type="match status" value="1"/>
</dbReference>
<evidence type="ECO:0000256" key="9">
    <source>
        <dbReference type="SAM" id="MobiDB-lite"/>
    </source>
</evidence>
<dbReference type="FunFam" id="3.30.40.10:FF:000013">
    <property type="entry name" value="E3 ubiquitin-protein ligase MGRN1 isoform 1"/>
    <property type="match status" value="1"/>
</dbReference>
<evidence type="ECO:0000259" key="10">
    <source>
        <dbReference type="PROSITE" id="PS50089"/>
    </source>
</evidence>
<accession>A0AAW2HR41</accession>
<feature type="region of interest" description="Disordered" evidence="9">
    <location>
        <begin position="434"/>
        <end position="453"/>
    </location>
</feature>
<dbReference type="Gene3D" id="3.30.40.10">
    <property type="entry name" value="Zinc/RING finger domain, C3HC4 (zinc finger)"/>
    <property type="match status" value="1"/>
</dbReference>
<keyword evidence="3" id="KW-0808">Transferase</keyword>
<feature type="domain" description="RING-type" evidence="10">
    <location>
        <begin position="279"/>
        <end position="318"/>
    </location>
</feature>
<gene>
    <name evidence="11" type="ORF">PYX00_005192</name>
</gene>
<sequence length="616" mass="68391">MGNITSRQNVGVEEVDIVSNHAYKYPPRSGNYFGSHFIMGGERFDTPQPEAYLFGENVDLNFLGSRPTPFPYPPPQANEPTKTLKNLVNIRKESVRFVKAPESVLQEKFPNEMLKDNKFNIEFTFDSDVKCSITLYYFCTEEITNTGLVYTCKDPSLVSETYYYKRGSNQQFSQTSHIFDPSNYSEEELSYDLEKEIIPIAIHCIAEEGIDGETRQSHTTIAVVDRHSDGTYVLRALKQKLYVDGLCYLLQEIYGIENKNNENLKAMGDEEAEDNGSECVICMCDVRDTLILPCRHLCLCNSCADSLRYQANNCPICRAPFRALLQIRALQKSSNSASNPTLNNEGNCDQIPAGYEAVSLIEALNGPCMIRQVPCLNMAETPNSESAVQAAEMLNRSNNSEEGKKSLSESGSLSRMNLATCSTPEFRMSVLFSREEGSKSSPVLRHSSSKLKADQEDYLNEEISAKEQDQNAEVDSDAEKFSPLLSTKNDPADESNAVEIESSEKEKKLMMSASGDRGDDSDYYTPEDPAPTILSPLYESDKDQPVPSSVESTPGRWIPARDLTMAVSLPGTPLSTSSHLSTRSSGDSYSSTSSTRHLLAHNLAAKQEKVSSGHQI</sequence>
<feature type="compositionally biased region" description="Low complexity" evidence="9">
    <location>
        <begin position="568"/>
        <end position="595"/>
    </location>
</feature>
<dbReference type="EMBL" id="JARGDH010000003">
    <property type="protein sequence ID" value="KAL0272085.1"/>
    <property type="molecule type" value="Genomic_DNA"/>
</dbReference>
<dbReference type="InterPro" id="IPR045194">
    <property type="entry name" value="MGRN1/RNF157-like"/>
</dbReference>
<dbReference type="SMART" id="SM00184">
    <property type="entry name" value="RING"/>
    <property type="match status" value="1"/>
</dbReference>
<dbReference type="InterPro" id="IPR058981">
    <property type="entry name" value="MGRN1/RNF157-like_N"/>
</dbReference>
<evidence type="ECO:0000256" key="3">
    <source>
        <dbReference type="ARBA" id="ARBA00022679"/>
    </source>
</evidence>
<evidence type="ECO:0000256" key="4">
    <source>
        <dbReference type="ARBA" id="ARBA00022723"/>
    </source>
</evidence>
<evidence type="ECO:0000256" key="6">
    <source>
        <dbReference type="ARBA" id="ARBA00022786"/>
    </source>
</evidence>
<reference evidence="11" key="1">
    <citation type="journal article" date="2024" name="Gigascience">
        <title>Chromosome-level genome of the poultry shaft louse Menopon gallinae provides insight into the host-switching and adaptive evolution of parasitic lice.</title>
        <authorList>
            <person name="Xu Y."/>
            <person name="Ma L."/>
            <person name="Liu S."/>
            <person name="Liang Y."/>
            <person name="Liu Q."/>
            <person name="He Z."/>
            <person name="Tian L."/>
            <person name="Duan Y."/>
            <person name="Cai W."/>
            <person name="Li H."/>
            <person name="Song F."/>
        </authorList>
    </citation>
    <scope>NUCLEOTIDE SEQUENCE</scope>
    <source>
        <strain evidence="11">Cailab_2023a</strain>
    </source>
</reference>
<dbReference type="GO" id="GO:0005737">
    <property type="term" value="C:cytoplasm"/>
    <property type="evidence" value="ECO:0007669"/>
    <property type="project" value="TreeGrafter"/>
</dbReference>
<organism evidence="11">
    <name type="scientific">Menopon gallinae</name>
    <name type="common">poultry shaft louse</name>
    <dbReference type="NCBI Taxonomy" id="328185"/>
    <lineage>
        <taxon>Eukaryota</taxon>
        <taxon>Metazoa</taxon>
        <taxon>Ecdysozoa</taxon>
        <taxon>Arthropoda</taxon>
        <taxon>Hexapoda</taxon>
        <taxon>Insecta</taxon>
        <taxon>Pterygota</taxon>
        <taxon>Neoptera</taxon>
        <taxon>Paraneoptera</taxon>
        <taxon>Psocodea</taxon>
        <taxon>Troctomorpha</taxon>
        <taxon>Phthiraptera</taxon>
        <taxon>Amblycera</taxon>
        <taxon>Menoponidae</taxon>
        <taxon>Menopon</taxon>
    </lineage>
</organism>
<feature type="region of interest" description="Disordered" evidence="9">
    <location>
        <begin position="465"/>
        <end position="595"/>
    </location>
</feature>
<evidence type="ECO:0000256" key="8">
    <source>
        <dbReference type="PROSITE-ProRule" id="PRU00175"/>
    </source>
</evidence>
<dbReference type="GO" id="GO:0016567">
    <property type="term" value="P:protein ubiquitination"/>
    <property type="evidence" value="ECO:0007669"/>
    <property type="project" value="TreeGrafter"/>
</dbReference>
<dbReference type="EMBL" id="JARGDH010000003">
    <property type="protein sequence ID" value="KAL0272083.1"/>
    <property type="molecule type" value="Genomic_DNA"/>
</dbReference>
<dbReference type="SUPFAM" id="SSF57850">
    <property type="entry name" value="RING/U-box"/>
    <property type="match status" value="1"/>
</dbReference>
<keyword evidence="6" id="KW-0833">Ubl conjugation pathway</keyword>
<keyword evidence="5 8" id="KW-0863">Zinc-finger</keyword>
<dbReference type="EC" id="2.3.2.27" evidence="2"/>
<keyword evidence="7" id="KW-0862">Zinc</keyword>
<dbReference type="InterPro" id="IPR013083">
    <property type="entry name" value="Znf_RING/FYVE/PHD"/>
</dbReference>
<name>A0AAW2HR41_9NEOP</name>
<dbReference type="GO" id="GO:0061630">
    <property type="term" value="F:ubiquitin protein ligase activity"/>
    <property type="evidence" value="ECO:0007669"/>
    <property type="project" value="UniProtKB-EC"/>
</dbReference>
<dbReference type="EMBL" id="JARGDH010000003">
    <property type="protein sequence ID" value="KAL0272084.1"/>
    <property type="molecule type" value="Genomic_DNA"/>
</dbReference>
<feature type="region of interest" description="Disordered" evidence="9">
    <location>
        <begin position="395"/>
        <end position="419"/>
    </location>
</feature>
<evidence type="ECO:0000256" key="7">
    <source>
        <dbReference type="ARBA" id="ARBA00022833"/>
    </source>
</evidence>
<dbReference type="Pfam" id="PF26192">
    <property type="entry name" value="RNF157-like_N"/>
    <property type="match status" value="1"/>
</dbReference>
<keyword evidence="4" id="KW-0479">Metal-binding</keyword>
<dbReference type="GO" id="GO:0008270">
    <property type="term" value="F:zinc ion binding"/>
    <property type="evidence" value="ECO:0007669"/>
    <property type="project" value="UniProtKB-KW"/>
</dbReference>
<comment type="caution">
    <text evidence="11">The sequence shown here is derived from an EMBL/GenBank/DDBJ whole genome shotgun (WGS) entry which is preliminary data.</text>
</comment>
<dbReference type="PANTHER" id="PTHR22996:SF0">
    <property type="entry name" value="RE60872P-RELATED"/>
    <property type="match status" value="1"/>
</dbReference>
<dbReference type="PANTHER" id="PTHR22996">
    <property type="entry name" value="MAHOGUNIN"/>
    <property type="match status" value="1"/>
</dbReference>
<dbReference type="AlphaFoldDB" id="A0AAW2HR41"/>
<dbReference type="InterPro" id="IPR001841">
    <property type="entry name" value="Znf_RING"/>
</dbReference>
<proteinExistence type="predicted"/>
<protein>
    <recommendedName>
        <fullName evidence="2">RING-type E3 ubiquitin transferase</fullName>
        <ecNumber evidence="2">2.3.2.27</ecNumber>
    </recommendedName>
</protein>
<evidence type="ECO:0000313" key="11">
    <source>
        <dbReference type="EMBL" id="KAL0272083.1"/>
    </source>
</evidence>
<evidence type="ECO:0000256" key="2">
    <source>
        <dbReference type="ARBA" id="ARBA00012483"/>
    </source>
</evidence>